<dbReference type="Pfam" id="PF17104">
    <property type="entry name" value="YBL010C_LAA2"/>
    <property type="match status" value="1"/>
</dbReference>
<feature type="region of interest" description="Disordered" evidence="1">
    <location>
        <begin position="37"/>
        <end position="110"/>
    </location>
</feature>
<feature type="region of interest" description="Disordered" evidence="1">
    <location>
        <begin position="1"/>
        <end position="22"/>
    </location>
</feature>
<dbReference type="PANTHER" id="PTHR38698">
    <property type="entry name" value="EXPRESSED PROTEIN"/>
    <property type="match status" value="1"/>
</dbReference>
<dbReference type="STRING" id="1160509.A0A3N4HY88"/>
<keyword evidence="3" id="KW-1185">Reference proteome</keyword>
<feature type="compositionally biased region" description="Pro residues" evidence="1">
    <location>
        <begin position="490"/>
        <end position="501"/>
    </location>
</feature>
<dbReference type="OrthoDB" id="5378975at2759"/>
<reference evidence="2 3" key="1">
    <citation type="journal article" date="2018" name="Nat. Ecol. Evol.">
        <title>Pezizomycetes genomes reveal the molecular basis of ectomycorrhizal truffle lifestyle.</title>
        <authorList>
            <person name="Murat C."/>
            <person name="Payen T."/>
            <person name="Noel B."/>
            <person name="Kuo A."/>
            <person name="Morin E."/>
            <person name="Chen J."/>
            <person name="Kohler A."/>
            <person name="Krizsan K."/>
            <person name="Balestrini R."/>
            <person name="Da Silva C."/>
            <person name="Montanini B."/>
            <person name="Hainaut M."/>
            <person name="Levati E."/>
            <person name="Barry K.W."/>
            <person name="Belfiori B."/>
            <person name="Cichocki N."/>
            <person name="Clum A."/>
            <person name="Dockter R.B."/>
            <person name="Fauchery L."/>
            <person name="Guy J."/>
            <person name="Iotti M."/>
            <person name="Le Tacon F."/>
            <person name="Lindquist E.A."/>
            <person name="Lipzen A."/>
            <person name="Malagnac F."/>
            <person name="Mello A."/>
            <person name="Molinier V."/>
            <person name="Miyauchi S."/>
            <person name="Poulain J."/>
            <person name="Riccioni C."/>
            <person name="Rubini A."/>
            <person name="Sitrit Y."/>
            <person name="Splivallo R."/>
            <person name="Traeger S."/>
            <person name="Wang M."/>
            <person name="Zifcakova L."/>
            <person name="Wipf D."/>
            <person name="Zambonelli A."/>
            <person name="Paolocci F."/>
            <person name="Nowrousian M."/>
            <person name="Ottonello S."/>
            <person name="Baldrian P."/>
            <person name="Spatafora J.W."/>
            <person name="Henrissat B."/>
            <person name="Nagy L.G."/>
            <person name="Aury J.M."/>
            <person name="Wincker P."/>
            <person name="Grigoriev I.V."/>
            <person name="Bonfante P."/>
            <person name="Martin F.M."/>
        </authorList>
    </citation>
    <scope>NUCLEOTIDE SEQUENCE [LARGE SCALE GENOMIC DNA]</scope>
    <source>
        <strain evidence="2 3">RN42</strain>
    </source>
</reference>
<proteinExistence type="predicted"/>
<feature type="compositionally biased region" description="Basic and acidic residues" evidence="1">
    <location>
        <begin position="236"/>
        <end position="270"/>
    </location>
</feature>
<feature type="region of interest" description="Disordered" evidence="1">
    <location>
        <begin position="143"/>
        <end position="352"/>
    </location>
</feature>
<evidence type="ECO:0000256" key="1">
    <source>
        <dbReference type="SAM" id="MobiDB-lite"/>
    </source>
</evidence>
<evidence type="ECO:0000313" key="2">
    <source>
        <dbReference type="EMBL" id="RPA78147.1"/>
    </source>
</evidence>
<dbReference type="PANTHER" id="PTHR38698:SF1">
    <property type="entry name" value="FUNGAL PROTEIN"/>
    <property type="match status" value="1"/>
</dbReference>
<name>A0A3N4HY88_ASCIM</name>
<feature type="compositionally biased region" description="Low complexity" evidence="1">
    <location>
        <begin position="480"/>
        <end position="489"/>
    </location>
</feature>
<sequence>MTGPSTPTPPIPRTRVHRVDSLSCYGEVPGTLAFTKRLQDAQPDEMIVPDEPNPWAEGTLSPPPEGAKSPSPKVPITLVEEVHGGPGSGAVTPNHHQHHNAADAMPDLTTDRTLEEKRIEEEIERESGLHAEVVNAKLLEHAASTGQTLTVPSSPEIKAVDEEDISTANAHTPELDLDRADSPSPPKRQRTASLSAPRSPELRTVDLGAITSANTHIPSDPRKPRSPRISISLETRPSEVERLDLHAPVEEGHLEAPHTPDIEKLDEFDIKSSNIAASDEPVKMRARSPSLKVTRAPNEVIPPPAMKEQDHSHLEAPLSPDLKGVDPADIHTTNVSASPERSRPTSPSLLVTDHDATKLPEFSLGAPTISVDADTDMFDGINPTPPHPAALTTCSNPPSPTTPRIRRRSSASSIRSGRSLRSKPSQQALKSPTLAPPGFVGDGQNEEEVEEEDWGEGSDFGDFDDFEDAPTAEADDETNFFTTTTTTTTTPPPPPPQPQLPFPVPDFDDHDTAKIHIHTLVNTIFPPTPDASPKQENEKTNPFSTRSHLFWTQLSQPPKLEPMNWKLSRVRRLFLLSLGIPIDLDEILPATTQKKLILSSINTANGGHGGAKTSLPRHMKGGSSTDLPGSAPASQTTHRKTSTPPPVDMQLARSLAGTSDVRLQGMSTKELRQMVDDMQTLMREVQGLREYWEREREKKVGEKEAFEGVIEGIVGWARKVRGKGK</sequence>
<dbReference type="AlphaFoldDB" id="A0A3N4HY88"/>
<feature type="compositionally biased region" description="Acidic residues" evidence="1">
    <location>
        <begin position="444"/>
        <end position="478"/>
    </location>
</feature>
<feature type="compositionally biased region" description="Polar residues" evidence="1">
    <location>
        <begin position="622"/>
        <end position="636"/>
    </location>
</feature>
<feature type="region of interest" description="Disordered" evidence="1">
    <location>
        <begin position="375"/>
        <end position="501"/>
    </location>
</feature>
<protein>
    <submittedName>
        <fullName evidence="2">Uncharacterized protein</fullName>
    </submittedName>
</protein>
<gene>
    <name evidence="2" type="ORF">BJ508DRAFT_378462</name>
</gene>
<dbReference type="EMBL" id="ML119715">
    <property type="protein sequence ID" value="RPA78147.1"/>
    <property type="molecule type" value="Genomic_DNA"/>
</dbReference>
<dbReference type="InterPro" id="IPR031355">
    <property type="entry name" value="YBL010C/LAA2-like"/>
</dbReference>
<feature type="compositionally biased region" description="Pro residues" evidence="1">
    <location>
        <begin position="1"/>
        <end position="12"/>
    </location>
</feature>
<organism evidence="2 3">
    <name type="scientific">Ascobolus immersus RN42</name>
    <dbReference type="NCBI Taxonomy" id="1160509"/>
    <lineage>
        <taxon>Eukaryota</taxon>
        <taxon>Fungi</taxon>
        <taxon>Dikarya</taxon>
        <taxon>Ascomycota</taxon>
        <taxon>Pezizomycotina</taxon>
        <taxon>Pezizomycetes</taxon>
        <taxon>Pezizales</taxon>
        <taxon>Ascobolaceae</taxon>
        <taxon>Ascobolus</taxon>
    </lineage>
</organism>
<feature type="compositionally biased region" description="Polar residues" evidence="1">
    <location>
        <begin position="144"/>
        <end position="153"/>
    </location>
</feature>
<feature type="region of interest" description="Disordered" evidence="1">
    <location>
        <begin position="606"/>
        <end position="647"/>
    </location>
</feature>
<dbReference type="Proteomes" id="UP000275078">
    <property type="component" value="Unassembled WGS sequence"/>
</dbReference>
<feature type="compositionally biased region" description="Polar residues" evidence="1">
    <location>
        <begin position="331"/>
        <end position="349"/>
    </location>
</feature>
<evidence type="ECO:0000313" key="3">
    <source>
        <dbReference type="Proteomes" id="UP000275078"/>
    </source>
</evidence>
<accession>A0A3N4HY88</accession>
<feature type="compositionally biased region" description="Low complexity" evidence="1">
    <location>
        <begin position="410"/>
        <end position="419"/>
    </location>
</feature>